<organism evidence="3 4">
    <name type="scientific">Symbiodinium microadriaticum</name>
    <name type="common">Dinoflagellate</name>
    <name type="synonym">Zooxanthella microadriatica</name>
    <dbReference type="NCBI Taxonomy" id="2951"/>
    <lineage>
        <taxon>Eukaryota</taxon>
        <taxon>Sar</taxon>
        <taxon>Alveolata</taxon>
        <taxon>Dinophyceae</taxon>
        <taxon>Suessiales</taxon>
        <taxon>Symbiodiniaceae</taxon>
        <taxon>Symbiodinium</taxon>
    </lineage>
</organism>
<dbReference type="EMBL" id="LSRX01000398">
    <property type="protein sequence ID" value="OLP98390.1"/>
    <property type="molecule type" value="Genomic_DNA"/>
</dbReference>
<keyword evidence="1" id="KW-1133">Transmembrane helix</keyword>
<feature type="transmembrane region" description="Helical" evidence="1">
    <location>
        <begin position="543"/>
        <end position="563"/>
    </location>
</feature>
<protein>
    <recommendedName>
        <fullName evidence="2">Tyrosine-protein kinase ephrin type A/B receptor-like domain-containing protein</fullName>
    </recommendedName>
</protein>
<dbReference type="SUPFAM" id="SSF57184">
    <property type="entry name" value="Growth factor receptor domain"/>
    <property type="match status" value="1"/>
</dbReference>
<keyword evidence="4" id="KW-1185">Reference proteome</keyword>
<evidence type="ECO:0000256" key="1">
    <source>
        <dbReference type="SAM" id="Phobius"/>
    </source>
</evidence>
<feature type="domain" description="Tyrosine-protein kinase ephrin type A/B receptor-like" evidence="2">
    <location>
        <begin position="385"/>
        <end position="433"/>
    </location>
</feature>
<dbReference type="PANTHER" id="PTHR46967">
    <property type="entry name" value="INSULIN-LIKE GROWTH FACTOR BINDING PROTEIN,N-TERMINAL"/>
    <property type="match status" value="1"/>
</dbReference>
<sequence length="875" mass="94990">MLYKVAGCERPEEFTGCNGGTTRSHVMLAAVSSYVERHNFGRMAPQVVGNGIGYEAISSLYVDQAVAEAALRDSGLPLAFYQSWNASWFDPSVYFDNYTEIPTSSLARCNETWLGDASFMADYVTVSGDHEGLHPDGTAVCPDGFWFLAPSCRANPSRCVPSIASVTPRGRDIQQMLQKSAAFDMPLAISRPIDASARLALPHNFRVAFWNLAPTPDFLPMRMVAVQFPPQDNVAWAQGDLRTMFAGSLSEKLVSRDLSVLAPPVVELLTNFEVSNAVTDQLLFDLVDSNQSLCQWLLSNRAIWSSWIPDETQCSPGFGLHYISGGEYAASREDLDLIGCKACSSGRYSEQLFDQRGYTHTCDVCPAGRSQPSGAAVSCEPCGTGEYQDVAGSQTCKRCGIGTYQDETGSTGCKNCTSGTTTVGLGSISELDCGCPAGQINIATEGTAVCIVCQAGMQCPPLSSGTSLFSGASDLGKDYIPMLLPGFMSLEEEGLDVYKCDNSAACPGGRPGNCAGASKGISCFECADGQQWNGEECRPCQGWVRLGWIVAIVGVCACLPFAHRAKMEYTSQTREILVFTFLTILEIGGNVLQTLAITGQMTLEWPQLLVSMFSLLQVFAFEAADLGLSCVSGSRPLQQFGFQVAVLPCGLLWLLLVHFLFRMLSRGRKLTDLMASMGQMVVVCFQAVSNLSMVPFMCFRHPNGRHSNLQMLSILCGSDDHAAMMIMGTCLGALLCAFWAICVWILWRLPSWSMTENYQHHVAASEFLIDKFRLDSWWFGLPLLLRGPLLSLLDWAGRAGLAGWGLGLGCWCGLEMVMMSLTLIAYVVLLSLAWPFKVPILNAVDAACTWALILHLDLVRGFEDYGNGISGKSPI</sequence>
<dbReference type="InterPro" id="IPR009030">
    <property type="entry name" value="Growth_fac_rcpt_cys_sf"/>
</dbReference>
<keyword evidence="1" id="KW-0812">Transmembrane</keyword>
<feature type="transmembrane region" description="Helical" evidence="1">
    <location>
        <begin position="680"/>
        <end position="701"/>
    </location>
</feature>
<dbReference type="Proteomes" id="UP000186817">
    <property type="component" value="Unassembled WGS sequence"/>
</dbReference>
<dbReference type="OrthoDB" id="407021at2759"/>
<accession>A0A1Q9DT90</accession>
<feature type="transmembrane region" description="Helical" evidence="1">
    <location>
        <begin position="640"/>
        <end position="660"/>
    </location>
</feature>
<dbReference type="AlphaFoldDB" id="A0A1Q9DT90"/>
<dbReference type="SMART" id="SM01411">
    <property type="entry name" value="Ephrin_rec_like"/>
    <property type="match status" value="2"/>
</dbReference>
<gene>
    <name evidence="3" type="ORF">AK812_SmicGene19165</name>
</gene>
<dbReference type="PANTHER" id="PTHR46967:SF2">
    <property type="entry name" value="SUSHI, VON WILLEBRAND FACTOR TYPE A, EGF AND PENTRAXIN DOMAIN-CONTAINING PROTEIN 1-LIKE"/>
    <property type="match status" value="1"/>
</dbReference>
<reference evidence="3 4" key="1">
    <citation type="submission" date="2016-02" db="EMBL/GenBank/DDBJ databases">
        <title>Genome analysis of coral dinoflagellate symbionts highlights evolutionary adaptations to a symbiotic lifestyle.</title>
        <authorList>
            <person name="Aranda M."/>
            <person name="Li Y."/>
            <person name="Liew Y.J."/>
            <person name="Baumgarten S."/>
            <person name="Simakov O."/>
            <person name="Wilson M."/>
            <person name="Piel J."/>
            <person name="Ashoor H."/>
            <person name="Bougouffa S."/>
            <person name="Bajic V.B."/>
            <person name="Ryu T."/>
            <person name="Ravasi T."/>
            <person name="Bayer T."/>
            <person name="Micklem G."/>
            <person name="Kim H."/>
            <person name="Bhak J."/>
            <person name="Lajeunesse T.C."/>
            <person name="Voolstra C.R."/>
        </authorList>
    </citation>
    <scope>NUCLEOTIDE SEQUENCE [LARGE SCALE GENOMIC DNA]</scope>
    <source>
        <strain evidence="3 4">CCMP2467</strain>
    </source>
</reference>
<evidence type="ECO:0000259" key="2">
    <source>
        <dbReference type="Pfam" id="PF07699"/>
    </source>
</evidence>
<evidence type="ECO:0000313" key="4">
    <source>
        <dbReference type="Proteomes" id="UP000186817"/>
    </source>
</evidence>
<name>A0A1Q9DT90_SYMMI</name>
<dbReference type="Gene3D" id="2.10.50.10">
    <property type="entry name" value="Tumor Necrosis Factor Receptor, subunit A, domain 2"/>
    <property type="match status" value="1"/>
</dbReference>
<keyword evidence="1" id="KW-0472">Membrane</keyword>
<feature type="transmembrane region" description="Helical" evidence="1">
    <location>
        <begin position="575"/>
        <end position="596"/>
    </location>
</feature>
<feature type="transmembrane region" description="Helical" evidence="1">
    <location>
        <begin position="808"/>
        <end position="834"/>
    </location>
</feature>
<dbReference type="Pfam" id="PF07699">
    <property type="entry name" value="Ephrin_rec_like"/>
    <property type="match status" value="1"/>
</dbReference>
<feature type="transmembrane region" description="Helical" evidence="1">
    <location>
        <begin position="722"/>
        <end position="747"/>
    </location>
</feature>
<proteinExistence type="predicted"/>
<feature type="transmembrane region" description="Helical" evidence="1">
    <location>
        <begin position="777"/>
        <end position="796"/>
    </location>
</feature>
<evidence type="ECO:0000313" key="3">
    <source>
        <dbReference type="EMBL" id="OLP98390.1"/>
    </source>
</evidence>
<comment type="caution">
    <text evidence="3">The sequence shown here is derived from an EMBL/GenBank/DDBJ whole genome shotgun (WGS) entry which is preliminary data.</text>
</comment>
<dbReference type="InterPro" id="IPR011641">
    <property type="entry name" value="Tyr-kin_ephrin_A/B_rcpt-like"/>
</dbReference>